<comment type="caution">
    <text evidence="2">The sequence shown here is derived from an EMBL/GenBank/DDBJ whole genome shotgun (WGS) entry which is preliminary data.</text>
</comment>
<dbReference type="AlphaFoldDB" id="A0A0J8GBT4"/>
<gene>
    <name evidence="2" type="ORF">X560_2170</name>
</gene>
<name>A0A0J8GBT4_9LIST</name>
<reference evidence="2 3" key="1">
    <citation type="journal article" date="2015" name="Genome Biol. Evol.">
        <title>Comparative Genomics of Listeria Sensu Lato: Genus-Wide Differences in Evolutionary Dynamics and the Progressive Gain of Complex, Potentially Pathogenicity-Related Traits through Lateral Gene Transfer.</title>
        <authorList>
            <person name="Chiara M."/>
            <person name="Caruso M."/>
            <person name="D'Erchia A.M."/>
            <person name="Manzari C."/>
            <person name="Fraccalvieri R."/>
            <person name="Goffredo E."/>
            <person name="Latorre L."/>
            <person name="Miccolupo A."/>
            <person name="Padalino I."/>
            <person name="Santagada G."/>
            <person name="Chiocco D."/>
            <person name="Pesole G."/>
            <person name="Horner D.S."/>
            <person name="Parisi A."/>
        </authorList>
    </citation>
    <scope>NUCLEOTIDE SEQUENCE [LARGE SCALE GENOMIC DNA]</scope>
    <source>
        <strain evidence="2 3">1991</strain>
    </source>
</reference>
<evidence type="ECO:0000256" key="1">
    <source>
        <dbReference type="SAM" id="Phobius"/>
    </source>
</evidence>
<keyword evidence="1" id="KW-1133">Transmembrane helix</keyword>
<protein>
    <submittedName>
        <fullName evidence="2">Uncharacterized protein</fullName>
    </submittedName>
</protein>
<keyword evidence="3" id="KW-1185">Reference proteome</keyword>
<dbReference type="PATRIC" id="fig|1430899.3.peg.2219"/>
<organism evidence="2 3">
    <name type="scientific">Listeria fleischmannii 1991</name>
    <dbReference type="NCBI Taxonomy" id="1430899"/>
    <lineage>
        <taxon>Bacteria</taxon>
        <taxon>Bacillati</taxon>
        <taxon>Bacillota</taxon>
        <taxon>Bacilli</taxon>
        <taxon>Bacillales</taxon>
        <taxon>Listeriaceae</taxon>
        <taxon>Listeria</taxon>
    </lineage>
</organism>
<sequence length="52" mass="6315">MYKKYKKYRIFRHILAINDAFITFFFLLVIKCSQLSSENIATNIFLNFNLVY</sequence>
<feature type="transmembrane region" description="Helical" evidence="1">
    <location>
        <begin position="12"/>
        <end position="30"/>
    </location>
</feature>
<keyword evidence="1" id="KW-0812">Transmembrane</keyword>
<proteinExistence type="predicted"/>
<evidence type="ECO:0000313" key="2">
    <source>
        <dbReference type="EMBL" id="KMT58344.1"/>
    </source>
</evidence>
<dbReference type="Proteomes" id="UP000052258">
    <property type="component" value="Unassembled WGS sequence"/>
</dbReference>
<evidence type="ECO:0000313" key="3">
    <source>
        <dbReference type="Proteomes" id="UP000052258"/>
    </source>
</evidence>
<dbReference type="EMBL" id="AZHO01000030">
    <property type="protein sequence ID" value="KMT58344.1"/>
    <property type="molecule type" value="Genomic_DNA"/>
</dbReference>
<accession>A0A0J8GBT4</accession>
<keyword evidence="1" id="KW-0472">Membrane</keyword>